<dbReference type="AlphaFoldDB" id="A0A9N9VMB0"/>
<dbReference type="EMBL" id="CABFNQ020000717">
    <property type="protein sequence ID" value="CAH0026129.1"/>
    <property type="molecule type" value="Genomic_DNA"/>
</dbReference>
<comment type="caution">
    <text evidence="1">The sequence shown here is derived from an EMBL/GenBank/DDBJ whole genome shotgun (WGS) entry which is preliminary data.</text>
</comment>
<evidence type="ECO:0000313" key="1">
    <source>
        <dbReference type="EMBL" id="CAH0026129.1"/>
    </source>
</evidence>
<gene>
    <name evidence="1" type="ORF">CRHIZ90672A_00009652</name>
</gene>
<keyword evidence="2" id="KW-1185">Reference proteome</keyword>
<accession>A0A9N9VMB0</accession>
<evidence type="ECO:0000313" key="2">
    <source>
        <dbReference type="Proteomes" id="UP000696573"/>
    </source>
</evidence>
<sequence length="309" mass="34406">MGIMTEDDVIKASGESLISCLMTASDIYIHIRSLQTGQIEQKSLLKKTRPAGGIYIGAPISIRCELEPGRYGWSSDTHIAEFKACFGGRYSITAGPGANTYVFSTTPIKASFDVEYDGLWYDSRVTLLDEDEIEFVDWDQIAPRAGPDTPVEDSKSDSSDDYGGLFSEQMLESLGKGTRRLWRPWKKDNTKYRPFRCLHIGDSINAPVMYPDFRFRYHTTEISQLYLPARIVDVQGDQYVVEFSPAVCTCAWWPGRLEKGTSVELIPGSGIHADNPYELSRTTLAMNLVRPLSTGPRPVLGKQSGKPPG</sequence>
<proteinExistence type="predicted"/>
<name>A0A9N9VMB0_9HYPO</name>
<dbReference type="Proteomes" id="UP000696573">
    <property type="component" value="Unassembled WGS sequence"/>
</dbReference>
<reference evidence="1" key="1">
    <citation type="submission" date="2021-10" db="EMBL/GenBank/DDBJ databases">
        <authorList>
            <person name="Piombo E."/>
        </authorList>
    </citation>
    <scope>NUCLEOTIDE SEQUENCE</scope>
</reference>
<protein>
    <submittedName>
        <fullName evidence="1">Uncharacterized protein</fullName>
    </submittedName>
</protein>
<organism evidence="1 2">
    <name type="scientific">Clonostachys rhizophaga</name>
    <dbReference type="NCBI Taxonomy" id="160324"/>
    <lineage>
        <taxon>Eukaryota</taxon>
        <taxon>Fungi</taxon>
        <taxon>Dikarya</taxon>
        <taxon>Ascomycota</taxon>
        <taxon>Pezizomycotina</taxon>
        <taxon>Sordariomycetes</taxon>
        <taxon>Hypocreomycetidae</taxon>
        <taxon>Hypocreales</taxon>
        <taxon>Bionectriaceae</taxon>
        <taxon>Clonostachys</taxon>
    </lineage>
</organism>
<dbReference type="OrthoDB" id="5374688at2759"/>